<reference evidence="10 11" key="1">
    <citation type="journal article" date="2017" name="Mol. Biol. Evol.">
        <title>The 4-celled Tetrabaena socialis nuclear genome reveals the essential components for genetic control of cell number at the origin of multicellularity in the volvocine lineage.</title>
        <authorList>
            <person name="Featherston J."/>
            <person name="Arakaki Y."/>
            <person name="Hanschen E.R."/>
            <person name="Ferris P.J."/>
            <person name="Michod R.E."/>
            <person name="Olson B.J.S.C."/>
            <person name="Nozaki H."/>
            <person name="Durand P.M."/>
        </authorList>
    </citation>
    <scope>NUCLEOTIDE SEQUENCE [LARGE SCALE GENOMIC DNA]</scope>
    <source>
        <strain evidence="10 11">NIES-571</strain>
    </source>
</reference>
<feature type="domain" description="PCI" evidence="8">
    <location>
        <begin position="214"/>
        <end position="252"/>
    </location>
</feature>
<dbReference type="GO" id="GO:0008180">
    <property type="term" value="C:COP9 signalosome"/>
    <property type="evidence" value="ECO:0007669"/>
    <property type="project" value="UniProtKB-KW"/>
</dbReference>
<dbReference type="PANTHER" id="PTHR10855:SF2">
    <property type="entry name" value="COP9 SIGNALOSOME COMPLEX SUBUNIT 4"/>
    <property type="match status" value="1"/>
</dbReference>
<sequence>MSQMAQQLLGPIAQIADQRAKTEAYKGALQQILESGEPEACKEFVAHMLTDEVPLVISRQLLLLFAQGTARLPTATHVLSGIDLESSGRSLEPSYRLDKNIKIAMLYLEDDDSVNAEMYIKKAAALISSCKDEAAELQYKICYARILDAKRRFLDAALRYYEMSSARPSAAAQAAGLKVDDDDRETALRSAITCTVLAPAGPQRSRMLAALYKLGGLLGVSAEAAEGIAADMVAEGRMAGSIDQVDQLIHFGAKVEVAALLRWDDSIRGACAKHVPLGQGG</sequence>
<evidence type="ECO:0000313" key="11">
    <source>
        <dbReference type="Proteomes" id="UP000236333"/>
    </source>
</evidence>
<dbReference type="Pfam" id="PF01399">
    <property type="entry name" value="PCI"/>
    <property type="match status" value="1"/>
</dbReference>
<dbReference type="PANTHER" id="PTHR10855">
    <property type="entry name" value="26S PROTEASOME NON-ATPASE REGULATORY SUBUNIT 12/COP9 SIGNALOSOME COMPLEX SUBUNIT 4"/>
    <property type="match status" value="1"/>
</dbReference>
<dbReference type="EMBL" id="PGGS01000054">
    <property type="protein sequence ID" value="PNH10514.1"/>
    <property type="molecule type" value="Genomic_DNA"/>
</dbReference>
<evidence type="ECO:0000259" key="9">
    <source>
        <dbReference type="Pfam" id="PF22241"/>
    </source>
</evidence>
<comment type="subcellular location">
    <subcellularLocation>
        <location evidence="2">Cytoplasm</location>
    </subcellularLocation>
    <subcellularLocation>
        <location evidence="1">Nucleus</location>
    </subcellularLocation>
</comment>
<dbReference type="Pfam" id="PF22241">
    <property type="entry name" value="PSMD12-CSN4_N"/>
    <property type="match status" value="1"/>
</dbReference>
<dbReference type="Gene3D" id="1.10.10.10">
    <property type="entry name" value="Winged helix-like DNA-binding domain superfamily/Winged helix DNA-binding domain"/>
    <property type="match status" value="1"/>
</dbReference>
<dbReference type="AlphaFoldDB" id="A0A2J8ADC1"/>
<keyword evidence="7" id="KW-0539">Nucleus</keyword>
<evidence type="ECO:0000256" key="6">
    <source>
        <dbReference type="ARBA" id="ARBA00022790"/>
    </source>
</evidence>
<dbReference type="Proteomes" id="UP000236333">
    <property type="component" value="Unassembled WGS sequence"/>
</dbReference>
<dbReference type="SUPFAM" id="SSF46785">
    <property type="entry name" value="Winged helix' DNA-binding domain"/>
    <property type="match status" value="1"/>
</dbReference>
<dbReference type="InterPro" id="IPR054559">
    <property type="entry name" value="PSMD12-CSN4-like_N"/>
</dbReference>
<comment type="similarity">
    <text evidence="3">Belongs to the CSN4 family.</text>
</comment>
<keyword evidence="11" id="KW-1185">Reference proteome</keyword>
<keyword evidence="5" id="KW-0963">Cytoplasm</keyword>
<dbReference type="InterPro" id="IPR040134">
    <property type="entry name" value="PSMD12/CSN4"/>
</dbReference>
<evidence type="ECO:0000256" key="5">
    <source>
        <dbReference type="ARBA" id="ARBA00022490"/>
    </source>
</evidence>
<evidence type="ECO:0000256" key="7">
    <source>
        <dbReference type="ARBA" id="ARBA00023242"/>
    </source>
</evidence>
<evidence type="ECO:0000256" key="2">
    <source>
        <dbReference type="ARBA" id="ARBA00004496"/>
    </source>
</evidence>
<accession>A0A2J8ADC1</accession>
<gene>
    <name evidence="10" type="ORF">TSOC_002754</name>
</gene>
<protein>
    <recommendedName>
        <fullName evidence="4">COP9 signalosome complex subunit 4</fullName>
    </recommendedName>
</protein>
<feature type="domain" description="PSMD12/CSN4-like N-terminal" evidence="9">
    <location>
        <begin position="72"/>
        <end position="165"/>
    </location>
</feature>
<evidence type="ECO:0000256" key="1">
    <source>
        <dbReference type="ARBA" id="ARBA00004123"/>
    </source>
</evidence>
<dbReference type="InterPro" id="IPR036390">
    <property type="entry name" value="WH_DNA-bd_sf"/>
</dbReference>
<organism evidence="10 11">
    <name type="scientific">Tetrabaena socialis</name>
    <dbReference type="NCBI Taxonomy" id="47790"/>
    <lineage>
        <taxon>Eukaryota</taxon>
        <taxon>Viridiplantae</taxon>
        <taxon>Chlorophyta</taxon>
        <taxon>core chlorophytes</taxon>
        <taxon>Chlorophyceae</taxon>
        <taxon>CS clade</taxon>
        <taxon>Chlamydomonadales</taxon>
        <taxon>Tetrabaenaceae</taxon>
        <taxon>Tetrabaena</taxon>
    </lineage>
</organism>
<evidence type="ECO:0000256" key="4">
    <source>
        <dbReference type="ARBA" id="ARBA00014881"/>
    </source>
</evidence>
<dbReference type="GO" id="GO:0005829">
    <property type="term" value="C:cytosol"/>
    <property type="evidence" value="ECO:0007669"/>
    <property type="project" value="TreeGrafter"/>
</dbReference>
<dbReference type="InterPro" id="IPR036388">
    <property type="entry name" value="WH-like_DNA-bd_sf"/>
</dbReference>
<keyword evidence="6" id="KW-0736">Signalosome</keyword>
<evidence type="ECO:0000313" key="10">
    <source>
        <dbReference type="EMBL" id="PNH10514.1"/>
    </source>
</evidence>
<evidence type="ECO:0000259" key="8">
    <source>
        <dbReference type="Pfam" id="PF01399"/>
    </source>
</evidence>
<proteinExistence type="inferred from homology"/>
<comment type="caution">
    <text evidence="10">The sequence shown here is derived from an EMBL/GenBank/DDBJ whole genome shotgun (WGS) entry which is preliminary data.</text>
</comment>
<evidence type="ECO:0000256" key="3">
    <source>
        <dbReference type="ARBA" id="ARBA00010417"/>
    </source>
</evidence>
<name>A0A2J8ADC1_9CHLO</name>
<dbReference type="InterPro" id="IPR000717">
    <property type="entry name" value="PCI_dom"/>
</dbReference>
<dbReference type="OrthoDB" id="295656at2759"/>